<evidence type="ECO:0000256" key="2">
    <source>
        <dbReference type="ARBA" id="ARBA00022603"/>
    </source>
</evidence>
<dbReference type="InterPro" id="IPR050320">
    <property type="entry name" value="N5-glutamine_MTase"/>
</dbReference>
<dbReference type="SUPFAM" id="SSF53335">
    <property type="entry name" value="S-adenosyl-L-methionine-dependent methyltransferases"/>
    <property type="match status" value="1"/>
</dbReference>
<evidence type="ECO:0000256" key="3">
    <source>
        <dbReference type="ARBA" id="ARBA00022679"/>
    </source>
</evidence>
<gene>
    <name evidence="7" type="primary">prmC</name>
    <name evidence="7" type="ORF">ACFQWG_03270</name>
</gene>
<protein>
    <recommendedName>
        <fullName evidence="1">peptide chain release factor N(5)-glutamine methyltransferase</fullName>
        <ecNumber evidence="1">2.1.1.297</ecNumber>
    </recommendedName>
</protein>
<dbReference type="PROSITE" id="PS00092">
    <property type="entry name" value="N6_MTASE"/>
    <property type="match status" value="1"/>
</dbReference>
<comment type="catalytic activity">
    <reaction evidence="5">
        <text>L-glutaminyl-[peptide chain release factor] + S-adenosyl-L-methionine = N(5)-methyl-L-glutaminyl-[peptide chain release factor] + S-adenosyl-L-homocysteine + H(+)</text>
        <dbReference type="Rhea" id="RHEA:42896"/>
        <dbReference type="Rhea" id="RHEA-COMP:10271"/>
        <dbReference type="Rhea" id="RHEA-COMP:10272"/>
        <dbReference type="ChEBI" id="CHEBI:15378"/>
        <dbReference type="ChEBI" id="CHEBI:30011"/>
        <dbReference type="ChEBI" id="CHEBI:57856"/>
        <dbReference type="ChEBI" id="CHEBI:59789"/>
        <dbReference type="ChEBI" id="CHEBI:61891"/>
        <dbReference type="EC" id="2.1.1.297"/>
    </reaction>
</comment>
<dbReference type="Proteomes" id="UP001596527">
    <property type="component" value="Unassembled WGS sequence"/>
</dbReference>
<reference evidence="8" key="1">
    <citation type="journal article" date="2019" name="Int. J. Syst. Evol. Microbiol.">
        <title>The Global Catalogue of Microorganisms (GCM) 10K type strain sequencing project: providing services to taxonomists for standard genome sequencing and annotation.</title>
        <authorList>
            <consortium name="The Broad Institute Genomics Platform"/>
            <consortium name="The Broad Institute Genome Sequencing Center for Infectious Disease"/>
            <person name="Wu L."/>
            <person name="Ma J."/>
        </authorList>
    </citation>
    <scope>NUCLEOTIDE SEQUENCE [LARGE SCALE GENOMIC DNA]</scope>
    <source>
        <strain evidence="8">CCUG 56698</strain>
    </source>
</reference>
<dbReference type="InterPro" id="IPR019874">
    <property type="entry name" value="RF_methyltr_PrmC"/>
</dbReference>
<dbReference type="SMART" id="SM00650">
    <property type="entry name" value="rADc"/>
    <property type="match status" value="1"/>
</dbReference>
<dbReference type="InterPro" id="IPR040758">
    <property type="entry name" value="PrmC_N"/>
</dbReference>
<dbReference type="CDD" id="cd02440">
    <property type="entry name" value="AdoMet_MTases"/>
    <property type="match status" value="1"/>
</dbReference>
<comment type="caution">
    <text evidence="7">The sequence shown here is derived from an EMBL/GenBank/DDBJ whole genome shotgun (WGS) entry which is preliminary data.</text>
</comment>
<dbReference type="Gene3D" id="1.10.8.10">
    <property type="entry name" value="DNA helicase RuvA subunit, C-terminal domain"/>
    <property type="match status" value="1"/>
</dbReference>
<name>A0ABW2SL01_9ACTO</name>
<dbReference type="PANTHER" id="PTHR18895">
    <property type="entry name" value="HEMK METHYLTRANSFERASE"/>
    <property type="match status" value="1"/>
</dbReference>
<keyword evidence="2 7" id="KW-0489">Methyltransferase</keyword>
<dbReference type="EC" id="2.1.1.297" evidence="1"/>
<accession>A0ABW2SL01</accession>
<dbReference type="Pfam" id="PF05175">
    <property type="entry name" value="MTS"/>
    <property type="match status" value="1"/>
</dbReference>
<feature type="domain" description="Ribosomal RNA adenine methylase transferase N-terminal" evidence="6">
    <location>
        <begin position="104"/>
        <end position="242"/>
    </location>
</feature>
<dbReference type="NCBIfam" id="TIGR00536">
    <property type="entry name" value="hemK_fam"/>
    <property type="match status" value="1"/>
</dbReference>
<dbReference type="Gene3D" id="3.40.50.150">
    <property type="entry name" value="Vaccinia Virus protein VP39"/>
    <property type="match status" value="1"/>
</dbReference>
<organism evidence="7 8">
    <name type="scientific">Schaalia naturae</name>
    <dbReference type="NCBI Taxonomy" id="635203"/>
    <lineage>
        <taxon>Bacteria</taxon>
        <taxon>Bacillati</taxon>
        <taxon>Actinomycetota</taxon>
        <taxon>Actinomycetes</taxon>
        <taxon>Actinomycetales</taxon>
        <taxon>Actinomycetaceae</taxon>
        <taxon>Schaalia</taxon>
    </lineage>
</organism>
<evidence type="ECO:0000313" key="7">
    <source>
        <dbReference type="EMBL" id="MFC7580243.1"/>
    </source>
</evidence>
<dbReference type="PANTHER" id="PTHR18895:SF74">
    <property type="entry name" value="MTRF1L RELEASE FACTOR GLUTAMINE METHYLTRANSFERASE"/>
    <property type="match status" value="1"/>
</dbReference>
<dbReference type="NCBIfam" id="TIGR03534">
    <property type="entry name" value="RF_mod_PrmC"/>
    <property type="match status" value="1"/>
</dbReference>
<dbReference type="InterPro" id="IPR029063">
    <property type="entry name" value="SAM-dependent_MTases_sf"/>
</dbReference>
<dbReference type="RefSeq" id="WP_380972069.1">
    <property type="nucleotide sequence ID" value="NZ_JBHTEF010000001.1"/>
</dbReference>
<evidence type="ECO:0000313" key="8">
    <source>
        <dbReference type="Proteomes" id="UP001596527"/>
    </source>
</evidence>
<keyword evidence="4" id="KW-0949">S-adenosyl-L-methionine</keyword>
<dbReference type="InterPro" id="IPR007848">
    <property type="entry name" value="Small_mtfrase_dom"/>
</dbReference>
<sequence>MTDWSGSSTQAQMLAWARGRLRGLPGSNPSQEARALLEWALGVESLWSAPDVVGARAAERLRSGVARRRHREPLQHITGRMWFRGLTLEARPGVFVVRPETEVVAGAAIDAAGRVPAGSGGGPGGAPLVVDLCAGSGAIAVSMACEVPAARVVAVELDPRAVALARANARALAPDRVVVVHGDAMSALEEWDGRVDVVVSNPPYVPSADRPTQAEALTDPEAALFGGGEDGLVVPRGIVHRAARLLAPGGTLVVEHAESQSAALRGIAAQAGLVGARTLPDLAGRDRMLVASRPGEDDV</sequence>
<dbReference type="EMBL" id="JBHTEF010000001">
    <property type="protein sequence ID" value="MFC7580243.1"/>
    <property type="molecule type" value="Genomic_DNA"/>
</dbReference>
<evidence type="ECO:0000259" key="6">
    <source>
        <dbReference type="SMART" id="SM00650"/>
    </source>
</evidence>
<keyword evidence="8" id="KW-1185">Reference proteome</keyword>
<proteinExistence type="predicted"/>
<dbReference type="GO" id="GO:0032259">
    <property type="term" value="P:methylation"/>
    <property type="evidence" value="ECO:0007669"/>
    <property type="project" value="UniProtKB-KW"/>
</dbReference>
<evidence type="ECO:0000256" key="1">
    <source>
        <dbReference type="ARBA" id="ARBA00012771"/>
    </source>
</evidence>
<dbReference type="Pfam" id="PF17827">
    <property type="entry name" value="PrmC_N"/>
    <property type="match status" value="1"/>
</dbReference>
<evidence type="ECO:0000256" key="5">
    <source>
        <dbReference type="ARBA" id="ARBA00048391"/>
    </source>
</evidence>
<dbReference type="InterPro" id="IPR002052">
    <property type="entry name" value="DNA_methylase_N6_adenine_CS"/>
</dbReference>
<dbReference type="GO" id="GO:0102559">
    <property type="term" value="F:peptide chain release factor N(5)-glutamine methyltransferase activity"/>
    <property type="evidence" value="ECO:0007669"/>
    <property type="project" value="UniProtKB-EC"/>
</dbReference>
<dbReference type="InterPro" id="IPR004556">
    <property type="entry name" value="HemK-like"/>
</dbReference>
<evidence type="ECO:0000256" key="4">
    <source>
        <dbReference type="ARBA" id="ARBA00022691"/>
    </source>
</evidence>
<dbReference type="InterPro" id="IPR020598">
    <property type="entry name" value="rRNA_Ade_methylase_Trfase_N"/>
</dbReference>
<keyword evidence="3 7" id="KW-0808">Transferase</keyword>